<keyword evidence="3" id="KW-1185">Reference proteome</keyword>
<proteinExistence type="predicted"/>
<name>A0ABV3XJA0_9ACTN</name>
<dbReference type="Gene3D" id="6.10.140.2180">
    <property type="match status" value="1"/>
</dbReference>
<dbReference type="InterPro" id="IPR036388">
    <property type="entry name" value="WH-like_DNA-bd_sf"/>
</dbReference>
<dbReference type="InterPro" id="IPR001845">
    <property type="entry name" value="HTH_ArsR_DNA-bd_dom"/>
</dbReference>
<comment type="caution">
    <text evidence="2">The sequence shown here is derived from an EMBL/GenBank/DDBJ whole genome shotgun (WGS) entry which is preliminary data.</text>
</comment>
<dbReference type="InterPro" id="IPR011991">
    <property type="entry name" value="ArsR-like_HTH"/>
</dbReference>
<dbReference type="Pfam" id="PF12840">
    <property type="entry name" value="HTH_20"/>
    <property type="match status" value="1"/>
</dbReference>
<feature type="domain" description="HTH arsR-type" evidence="1">
    <location>
        <begin position="6"/>
        <end position="86"/>
    </location>
</feature>
<dbReference type="RefSeq" id="WP_369209472.1">
    <property type="nucleotide sequence ID" value="NZ_JBFNXQ010000081.1"/>
</dbReference>
<gene>
    <name evidence="2" type="ORF">ABQ292_20005</name>
</gene>
<dbReference type="SUPFAM" id="SSF46785">
    <property type="entry name" value="Winged helix' DNA-binding domain"/>
    <property type="match status" value="1"/>
</dbReference>
<evidence type="ECO:0000313" key="3">
    <source>
        <dbReference type="Proteomes" id="UP001560045"/>
    </source>
</evidence>
<evidence type="ECO:0000259" key="1">
    <source>
        <dbReference type="SMART" id="SM00418"/>
    </source>
</evidence>
<dbReference type="InterPro" id="IPR036390">
    <property type="entry name" value="WH_DNA-bd_sf"/>
</dbReference>
<dbReference type="Gene3D" id="1.10.10.10">
    <property type="entry name" value="Winged helix-like DNA-binding domain superfamily/Winged helix DNA-binding domain"/>
    <property type="match status" value="1"/>
</dbReference>
<dbReference type="SMART" id="SM00418">
    <property type="entry name" value="HTH_ARSR"/>
    <property type="match status" value="1"/>
</dbReference>
<dbReference type="EMBL" id="JBFNXQ010000081">
    <property type="protein sequence ID" value="MEX5720653.1"/>
    <property type="molecule type" value="Genomic_DNA"/>
</dbReference>
<dbReference type="Proteomes" id="UP001560045">
    <property type="component" value="Unassembled WGS sequence"/>
</dbReference>
<evidence type="ECO:0000313" key="2">
    <source>
        <dbReference type="EMBL" id="MEX5720653.1"/>
    </source>
</evidence>
<organism evidence="2 3">
    <name type="scientific">Geodermatophilus maliterrae</name>
    <dbReference type="NCBI Taxonomy" id="3162531"/>
    <lineage>
        <taxon>Bacteria</taxon>
        <taxon>Bacillati</taxon>
        <taxon>Actinomycetota</taxon>
        <taxon>Actinomycetes</taxon>
        <taxon>Geodermatophilales</taxon>
        <taxon>Geodermatophilaceae</taxon>
        <taxon>Geodermatophilus</taxon>
    </lineage>
</organism>
<dbReference type="CDD" id="cd00090">
    <property type="entry name" value="HTH_ARSR"/>
    <property type="match status" value="1"/>
</dbReference>
<reference evidence="2 3" key="1">
    <citation type="submission" date="2024-06" db="EMBL/GenBank/DDBJ databases">
        <title>Draft genome sequence of Geodermatophilus badlandi, a novel member of the Geodermatophilaceae isolated from badland sedimentary rocks in the Red desert, Wyoming, USA.</title>
        <authorList>
            <person name="Ben Tekaya S."/>
            <person name="Nouioui I."/>
            <person name="Flores G.M."/>
            <person name="Shaal M.N."/>
            <person name="Bredoire F."/>
            <person name="Basile F."/>
            <person name="Van Diepen L."/>
            <person name="Ward N.L."/>
        </authorList>
    </citation>
    <scope>NUCLEOTIDE SEQUENCE [LARGE SCALE GENOMIC DNA]</scope>
    <source>
        <strain evidence="2 3">WL48A</strain>
    </source>
</reference>
<protein>
    <submittedName>
        <fullName evidence="2">Helix-turn-helix domain-containing protein</fullName>
    </submittedName>
</protein>
<accession>A0ABV3XJA0</accession>
<sequence>MASADLLLHPVRLRVVQALLGDRAMTTGDLHAELPDVPAATLYRHVGLLADAGVLEVVAERRVRGSTERTYRLVVEAASVGPDEAAGMTAEEHRRAFGTFVAALLADFDRWVDGAGDEGLHPAEDGVGYRQVALWLSDEELGALVADLREVLRARTATGPGEGRRRRLVSTVLLPGG</sequence>